<dbReference type="EMBL" id="ML987195">
    <property type="protein sequence ID" value="KAF2249416.1"/>
    <property type="molecule type" value="Genomic_DNA"/>
</dbReference>
<evidence type="ECO:0000313" key="3">
    <source>
        <dbReference type="Proteomes" id="UP000800094"/>
    </source>
</evidence>
<dbReference type="GeneID" id="54586680"/>
<name>A0A6A6IG91_9PLEO</name>
<feature type="compositionally biased region" description="Low complexity" evidence="1">
    <location>
        <begin position="21"/>
        <end position="36"/>
    </location>
</feature>
<keyword evidence="3" id="KW-1185">Reference proteome</keyword>
<reference evidence="2" key="1">
    <citation type="journal article" date="2020" name="Stud. Mycol.">
        <title>101 Dothideomycetes genomes: a test case for predicting lifestyles and emergence of pathogens.</title>
        <authorList>
            <person name="Haridas S."/>
            <person name="Albert R."/>
            <person name="Binder M."/>
            <person name="Bloem J."/>
            <person name="Labutti K."/>
            <person name="Salamov A."/>
            <person name="Andreopoulos B."/>
            <person name="Baker S."/>
            <person name="Barry K."/>
            <person name="Bills G."/>
            <person name="Bluhm B."/>
            <person name="Cannon C."/>
            <person name="Castanera R."/>
            <person name="Culley D."/>
            <person name="Daum C."/>
            <person name="Ezra D."/>
            <person name="Gonzalez J."/>
            <person name="Henrissat B."/>
            <person name="Kuo A."/>
            <person name="Liang C."/>
            <person name="Lipzen A."/>
            <person name="Lutzoni F."/>
            <person name="Magnuson J."/>
            <person name="Mondo S."/>
            <person name="Nolan M."/>
            <person name="Ohm R."/>
            <person name="Pangilinan J."/>
            <person name="Park H.-J."/>
            <person name="Ramirez L."/>
            <person name="Alfaro M."/>
            <person name="Sun H."/>
            <person name="Tritt A."/>
            <person name="Yoshinaga Y."/>
            <person name="Zwiers L.-H."/>
            <person name="Turgeon B."/>
            <person name="Goodwin S."/>
            <person name="Spatafora J."/>
            <person name="Crous P."/>
            <person name="Grigoriev I."/>
        </authorList>
    </citation>
    <scope>NUCLEOTIDE SEQUENCE</scope>
    <source>
        <strain evidence="2">CBS 122368</strain>
    </source>
</reference>
<dbReference type="AlphaFoldDB" id="A0A6A6IG91"/>
<feature type="compositionally biased region" description="Polar residues" evidence="1">
    <location>
        <begin position="8"/>
        <end position="20"/>
    </location>
</feature>
<organism evidence="2 3">
    <name type="scientific">Trematosphaeria pertusa</name>
    <dbReference type="NCBI Taxonomy" id="390896"/>
    <lineage>
        <taxon>Eukaryota</taxon>
        <taxon>Fungi</taxon>
        <taxon>Dikarya</taxon>
        <taxon>Ascomycota</taxon>
        <taxon>Pezizomycotina</taxon>
        <taxon>Dothideomycetes</taxon>
        <taxon>Pleosporomycetidae</taxon>
        <taxon>Pleosporales</taxon>
        <taxon>Massarineae</taxon>
        <taxon>Trematosphaeriaceae</taxon>
        <taxon>Trematosphaeria</taxon>
    </lineage>
</organism>
<dbReference type="RefSeq" id="XP_033684420.1">
    <property type="nucleotide sequence ID" value="XM_033833350.1"/>
</dbReference>
<proteinExistence type="predicted"/>
<dbReference type="Proteomes" id="UP000800094">
    <property type="component" value="Unassembled WGS sequence"/>
</dbReference>
<feature type="region of interest" description="Disordered" evidence="1">
    <location>
        <begin position="1"/>
        <end position="39"/>
    </location>
</feature>
<evidence type="ECO:0000313" key="2">
    <source>
        <dbReference type="EMBL" id="KAF2249416.1"/>
    </source>
</evidence>
<sequence>MAHRDDSSVPSSDAHQRNLSTANNASTEEDTATASTIGEAPRPIRLYHDMVLPPNAKIDLTATSPIEIAPEILISAATPITVTTTRRAEISPNQELGPGFAVGWNKLPDELKVMVLSFNIKCDLRPENFYIRGCYKWHQSSDFCVCVESLEIFYSKTTFELLPEDSMGAIRQNTPMGCLKYPNPSVNWFIRKVRMTIHLTPKYWARLKIFATGVYGFENMECVHVVISWCYPHFAAPSTFSNLSDLCVQWERFLETVVGAGVNFRCSGELIFSGCLRERGLFDPGWKVPADVFRDMKNLLKTKITFNESG</sequence>
<dbReference type="OrthoDB" id="3801236at2759"/>
<evidence type="ECO:0000256" key="1">
    <source>
        <dbReference type="SAM" id="MobiDB-lite"/>
    </source>
</evidence>
<accession>A0A6A6IG91</accession>
<gene>
    <name evidence="2" type="ORF">BU26DRAFT_565068</name>
</gene>
<protein>
    <submittedName>
        <fullName evidence="2">Uncharacterized protein</fullName>
    </submittedName>
</protein>